<organism evidence="7 8">
    <name type="scientific">Cicer arietinum</name>
    <name type="common">Chickpea</name>
    <name type="synonym">Garbanzo</name>
    <dbReference type="NCBI Taxonomy" id="3827"/>
    <lineage>
        <taxon>Eukaryota</taxon>
        <taxon>Viridiplantae</taxon>
        <taxon>Streptophyta</taxon>
        <taxon>Embryophyta</taxon>
        <taxon>Tracheophyta</taxon>
        <taxon>Spermatophyta</taxon>
        <taxon>Magnoliopsida</taxon>
        <taxon>eudicotyledons</taxon>
        <taxon>Gunneridae</taxon>
        <taxon>Pentapetalae</taxon>
        <taxon>rosids</taxon>
        <taxon>fabids</taxon>
        <taxon>Fabales</taxon>
        <taxon>Fabaceae</taxon>
        <taxon>Papilionoideae</taxon>
        <taxon>50 kb inversion clade</taxon>
        <taxon>NPAAA clade</taxon>
        <taxon>Hologalegina</taxon>
        <taxon>IRL clade</taxon>
        <taxon>Cicereae</taxon>
        <taxon>Cicer</taxon>
    </lineage>
</organism>
<dbReference type="InterPro" id="IPR025121">
    <property type="entry name" value="GTPase_HflX_N"/>
</dbReference>
<evidence type="ECO:0000313" key="8">
    <source>
        <dbReference type="RefSeq" id="XP_004499203.1"/>
    </source>
</evidence>
<dbReference type="InterPro" id="IPR032305">
    <property type="entry name" value="GTP-bd_M"/>
</dbReference>
<dbReference type="RefSeq" id="XP_004499203.1">
    <property type="nucleotide sequence ID" value="XM_004499146.3"/>
</dbReference>
<dbReference type="GO" id="GO:0043022">
    <property type="term" value="F:ribosome binding"/>
    <property type="evidence" value="ECO:0007669"/>
    <property type="project" value="TreeGrafter"/>
</dbReference>
<gene>
    <name evidence="8" type="primary">LOC101499488</name>
</gene>
<evidence type="ECO:0000256" key="3">
    <source>
        <dbReference type="ARBA" id="ARBA00022842"/>
    </source>
</evidence>
<feature type="region of interest" description="Disordered" evidence="5">
    <location>
        <begin position="78"/>
        <end position="116"/>
    </location>
</feature>
<dbReference type="AlphaFoldDB" id="A0A1S2Y4E5"/>
<dbReference type="FunFam" id="3.40.50.300:FF:000173">
    <property type="entry name" value="GTPase HflX"/>
    <property type="match status" value="1"/>
</dbReference>
<dbReference type="InterPro" id="IPR030394">
    <property type="entry name" value="G_HFLX_dom"/>
</dbReference>
<dbReference type="GeneID" id="101499488"/>
<dbReference type="PRINTS" id="PR00326">
    <property type="entry name" value="GTP1OBG"/>
</dbReference>
<reference evidence="8" key="2">
    <citation type="submission" date="2025-08" db="UniProtKB">
        <authorList>
            <consortium name="RefSeq"/>
        </authorList>
    </citation>
    <scope>IDENTIFICATION</scope>
    <source>
        <tissue evidence="8">Etiolated seedlings</tissue>
    </source>
</reference>
<keyword evidence="3" id="KW-0460">Magnesium</keyword>
<dbReference type="InterPro" id="IPR027417">
    <property type="entry name" value="P-loop_NTPase"/>
</dbReference>
<dbReference type="GO" id="GO:0046872">
    <property type="term" value="F:metal ion binding"/>
    <property type="evidence" value="ECO:0007669"/>
    <property type="project" value="UniProtKB-KW"/>
</dbReference>
<evidence type="ECO:0000313" key="7">
    <source>
        <dbReference type="Proteomes" id="UP000087171"/>
    </source>
</evidence>
<reference evidence="7" key="1">
    <citation type="journal article" date="2013" name="Nat. Biotechnol.">
        <title>Draft genome sequence of chickpea (Cicer arietinum) provides a resource for trait improvement.</title>
        <authorList>
            <person name="Varshney R.K."/>
            <person name="Song C."/>
            <person name="Saxena R.K."/>
            <person name="Azam S."/>
            <person name="Yu S."/>
            <person name="Sharpe A.G."/>
            <person name="Cannon S."/>
            <person name="Baek J."/>
            <person name="Rosen B.D."/>
            <person name="Tar'an B."/>
            <person name="Millan T."/>
            <person name="Zhang X."/>
            <person name="Ramsay L.D."/>
            <person name="Iwata A."/>
            <person name="Wang Y."/>
            <person name="Nelson W."/>
            <person name="Farmer A.D."/>
            <person name="Gaur P.M."/>
            <person name="Soderlund C."/>
            <person name="Penmetsa R.V."/>
            <person name="Xu C."/>
            <person name="Bharti A.K."/>
            <person name="He W."/>
            <person name="Winter P."/>
            <person name="Zhao S."/>
            <person name="Hane J.K."/>
            <person name="Carrasquilla-Garcia N."/>
            <person name="Condie J.A."/>
            <person name="Upadhyaya H.D."/>
            <person name="Luo M.C."/>
            <person name="Thudi M."/>
            <person name="Gowda C.L."/>
            <person name="Singh N.P."/>
            <person name="Lichtenzveig J."/>
            <person name="Gali K.K."/>
            <person name="Rubio J."/>
            <person name="Nadarajan N."/>
            <person name="Dolezel J."/>
            <person name="Bansal K.C."/>
            <person name="Xu X."/>
            <person name="Edwards D."/>
            <person name="Zhang G."/>
            <person name="Kahl G."/>
            <person name="Gil J."/>
            <person name="Singh K.B."/>
            <person name="Datta S.K."/>
            <person name="Jackson S.A."/>
            <person name="Wang J."/>
            <person name="Cook D.R."/>
        </authorList>
    </citation>
    <scope>NUCLEOTIDE SEQUENCE [LARGE SCALE GENOMIC DNA]</scope>
    <source>
        <strain evidence="7">cv. CDC Frontier</strain>
    </source>
</reference>
<dbReference type="PANTHER" id="PTHR10229:SF0">
    <property type="entry name" value="GTP-BINDING PROTEIN 6-RELATED"/>
    <property type="match status" value="1"/>
</dbReference>
<dbReference type="InterPro" id="IPR006073">
    <property type="entry name" value="GTP-bd"/>
</dbReference>
<dbReference type="Pfam" id="PF16360">
    <property type="entry name" value="GTP-bdg_M"/>
    <property type="match status" value="1"/>
</dbReference>
<keyword evidence="4" id="KW-0342">GTP-binding</keyword>
<dbReference type="Gene3D" id="3.40.50.11060">
    <property type="entry name" value="GTPase HflX, N-terminal domain"/>
    <property type="match status" value="1"/>
</dbReference>
<name>A0A1S2Y4E5_CICAR</name>
<evidence type="ECO:0000256" key="2">
    <source>
        <dbReference type="ARBA" id="ARBA00022741"/>
    </source>
</evidence>
<dbReference type="Pfam" id="PF01926">
    <property type="entry name" value="MMR_HSR1"/>
    <property type="match status" value="1"/>
</dbReference>
<dbReference type="PaxDb" id="3827-XP_004499203.1"/>
<proteinExistence type="inferred from homology"/>
<dbReference type="NCBIfam" id="TIGR03156">
    <property type="entry name" value="GTP_HflX"/>
    <property type="match status" value="1"/>
</dbReference>
<protein>
    <submittedName>
        <fullName evidence="8">Uncharacterized protein LOC101499488</fullName>
    </submittedName>
</protein>
<dbReference type="Pfam" id="PF13167">
    <property type="entry name" value="GTP-bdg_N"/>
    <property type="match status" value="1"/>
</dbReference>
<dbReference type="InterPro" id="IPR016496">
    <property type="entry name" value="GTPase_HflX"/>
</dbReference>
<feature type="domain" description="Hflx-type G" evidence="6">
    <location>
        <begin position="324"/>
        <end position="490"/>
    </location>
</feature>
<dbReference type="HAMAP" id="MF_00900">
    <property type="entry name" value="GTPase_HflX"/>
    <property type="match status" value="1"/>
</dbReference>
<dbReference type="InterPro" id="IPR005225">
    <property type="entry name" value="Small_GTP-bd"/>
</dbReference>
<dbReference type="FunFam" id="3.40.50.11060:FF:000006">
    <property type="entry name" value="Predicted protein"/>
    <property type="match status" value="1"/>
</dbReference>
<evidence type="ECO:0000256" key="1">
    <source>
        <dbReference type="ARBA" id="ARBA00022723"/>
    </source>
</evidence>
<dbReference type="PROSITE" id="PS51705">
    <property type="entry name" value="G_HFLX"/>
    <property type="match status" value="1"/>
</dbReference>
<keyword evidence="1" id="KW-0479">Metal-binding</keyword>
<dbReference type="eggNOG" id="KOG0410">
    <property type="taxonomic scope" value="Eukaryota"/>
</dbReference>
<dbReference type="InterPro" id="IPR042108">
    <property type="entry name" value="GTPase_HflX_N_sf"/>
</dbReference>
<accession>A0A1S2Y4E5</accession>
<evidence type="ECO:0000259" key="6">
    <source>
        <dbReference type="PROSITE" id="PS51705"/>
    </source>
</evidence>
<dbReference type="KEGG" id="cam:101499488"/>
<dbReference type="OrthoDB" id="10268034at2759"/>
<sequence>MRTCACLHASLILHSSLQFQFQQQRYRHYLNLPSFSPIRSLFLSHTPTTSLNVIPRDIEVELSSSDSNDVVLSINENPTIEPHSELEQVPPSNEVKSTKHKKKKEQNDDNSTNLDNRFKLRNGKQVFEEKAYLVGVERKGDVRDSFGIEESLSELEQLADTAGLLVVGSTYQKLASPNPKTYIGSGKVSEIKSAINALDVETVIFDDELSAGQLRNLEKIFGGDVRVCDRTALILDIFNQRAATHEASLQVSLAQMEYQLPRLTKMWTHLERQSGGQVKGMGEKQIEVDKRILRNQIGVLKKELESVRKHRKQYRNRRISVPVPVVSLVGYTNAGKSTLLNQLTGADVLAEDKLFATLDPTTRRVQMKNGKEFLLTDTVGFIQKLPTTLVAAFRATLEEISESSLMVHVVDISHPLAEQQINAVEKVLSELDVSSIPRLMVWNKIDNASDPQKIRLEAEKRDDVVCISALSGDGLPEFCNAVQDQLKDSMVWVEALLPFENGDLLSTIHQVGMVEKTEYTEQGTYIKAHVPLRFARLLTPMRQLCVSLRP</sequence>
<dbReference type="CDD" id="cd01878">
    <property type="entry name" value="HflX"/>
    <property type="match status" value="1"/>
</dbReference>
<keyword evidence="2" id="KW-0547">Nucleotide-binding</keyword>
<dbReference type="NCBIfam" id="TIGR00231">
    <property type="entry name" value="small_GTP"/>
    <property type="match status" value="1"/>
</dbReference>
<keyword evidence="7" id="KW-1185">Reference proteome</keyword>
<dbReference type="InterPro" id="IPR045498">
    <property type="entry name" value="HflX_C"/>
</dbReference>
<dbReference type="PANTHER" id="PTHR10229">
    <property type="entry name" value="GTP-BINDING PROTEIN HFLX"/>
    <property type="match status" value="1"/>
</dbReference>
<dbReference type="Gene3D" id="6.10.250.2860">
    <property type="match status" value="1"/>
</dbReference>
<dbReference type="Pfam" id="PF19275">
    <property type="entry name" value="HflX_C"/>
    <property type="match status" value="1"/>
</dbReference>
<dbReference type="Gene3D" id="3.40.50.300">
    <property type="entry name" value="P-loop containing nucleotide triphosphate hydrolases"/>
    <property type="match status" value="1"/>
</dbReference>
<dbReference type="STRING" id="3827.A0A1S2Y4E5"/>
<dbReference type="SUPFAM" id="SSF52540">
    <property type="entry name" value="P-loop containing nucleoside triphosphate hydrolases"/>
    <property type="match status" value="1"/>
</dbReference>
<dbReference type="Proteomes" id="UP000087171">
    <property type="component" value="Chromosome Ca4"/>
</dbReference>
<evidence type="ECO:0000256" key="4">
    <source>
        <dbReference type="ARBA" id="ARBA00023134"/>
    </source>
</evidence>
<dbReference type="GO" id="GO:0005525">
    <property type="term" value="F:GTP binding"/>
    <property type="evidence" value="ECO:0007669"/>
    <property type="project" value="UniProtKB-KW"/>
</dbReference>
<dbReference type="GO" id="GO:0005737">
    <property type="term" value="C:cytoplasm"/>
    <property type="evidence" value="ECO:0007669"/>
    <property type="project" value="TreeGrafter"/>
</dbReference>
<evidence type="ECO:0000256" key="5">
    <source>
        <dbReference type="SAM" id="MobiDB-lite"/>
    </source>
</evidence>